<proteinExistence type="predicted"/>
<name>A0A4Y2U7M5_ARAVE</name>
<feature type="non-terminal residue" evidence="1">
    <location>
        <position position="1"/>
    </location>
</feature>
<keyword evidence="2" id="KW-1185">Reference proteome</keyword>
<sequence>FLEDRKKECVKVFEQFDKIIALCEEYLEMEYADCGKRMQEQKAILKPTVNEVERYLTEVQEAGDKEISTLKDNIANYIRDIGLSRSSKIEEIYADMSAQPLIMEVWSKCAEGITSKEVWYSFLKTQKDTALLWKQAFEDLMMLSSELERYRYNYNMTKSNLERAIDWMNRNYRENMPRLTKTQRQISFLVDRKLGLFKELSNIEGEIKMETKRKQNLKLKYYNKIASMRLSIKIAHERVISKHTKVFESKKTEILELLHEILRGDQYIHGELLIKPWDSMDISFLEEDKSAKSADFDLKSQAHSEAERKKSIKTLHEDDFADAYRAFICNGDFVSVLNHIAEELGYMLDFQWVDYVKKTLEMEQKVRWLELFKVFKIDFVEDIKDLKQHMKRFSKRQNGETVFDLNGVLDGFLHFVWLKRQSLDFHTSSAEETPQEIHKEFWNTVDEIIPKTLLWDSVLELLEKYR</sequence>
<dbReference type="EMBL" id="BGPR01033570">
    <property type="protein sequence ID" value="GBO07560.1"/>
    <property type="molecule type" value="Genomic_DNA"/>
</dbReference>
<comment type="caution">
    <text evidence="1">The sequence shown here is derived from an EMBL/GenBank/DDBJ whole genome shotgun (WGS) entry which is preliminary data.</text>
</comment>
<evidence type="ECO:0000313" key="1">
    <source>
        <dbReference type="EMBL" id="GBO07560.1"/>
    </source>
</evidence>
<dbReference type="Proteomes" id="UP000499080">
    <property type="component" value="Unassembled WGS sequence"/>
</dbReference>
<gene>
    <name evidence="1" type="ORF">AVEN_105268_1</name>
</gene>
<protein>
    <submittedName>
        <fullName evidence="1">Uncharacterized protein</fullName>
    </submittedName>
</protein>
<dbReference type="OrthoDB" id="6430579at2759"/>
<accession>A0A4Y2U7M5</accession>
<reference evidence="1 2" key="1">
    <citation type="journal article" date="2019" name="Sci. Rep.">
        <title>Orb-weaving spider Araneus ventricosus genome elucidates the spidroin gene catalogue.</title>
        <authorList>
            <person name="Kono N."/>
            <person name="Nakamura H."/>
            <person name="Ohtoshi R."/>
            <person name="Moran D.A.P."/>
            <person name="Shinohara A."/>
            <person name="Yoshida Y."/>
            <person name="Fujiwara M."/>
            <person name="Mori M."/>
            <person name="Tomita M."/>
            <person name="Arakawa K."/>
        </authorList>
    </citation>
    <scope>NUCLEOTIDE SEQUENCE [LARGE SCALE GENOMIC DNA]</scope>
</reference>
<dbReference type="AlphaFoldDB" id="A0A4Y2U7M5"/>
<organism evidence="1 2">
    <name type="scientific">Araneus ventricosus</name>
    <name type="common">Orbweaver spider</name>
    <name type="synonym">Epeira ventricosa</name>
    <dbReference type="NCBI Taxonomy" id="182803"/>
    <lineage>
        <taxon>Eukaryota</taxon>
        <taxon>Metazoa</taxon>
        <taxon>Ecdysozoa</taxon>
        <taxon>Arthropoda</taxon>
        <taxon>Chelicerata</taxon>
        <taxon>Arachnida</taxon>
        <taxon>Araneae</taxon>
        <taxon>Araneomorphae</taxon>
        <taxon>Entelegynae</taxon>
        <taxon>Araneoidea</taxon>
        <taxon>Araneidae</taxon>
        <taxon>Araneus</taxon>
    </lineage>
</organism>
<evidence type="ECO:0000313" key="2">
    <source>
        <dbReference type="Proteomes" id="UP000499080"/>
    </source>
</evidence>